<dbReference type="EMBL" id="KN838796">
    <property type="protein sequence ID" value="KIJ94379.1"/>
    <property type="molecule type" value="Genomic_DNA"/>
</dbReference>
<reference evidence="1 2" key="1">
    <citation type="submission" date="2014-04" db="EMBL/GenBank/DDBJ databases">
        <authorList>
            <consortium name="DOE Joint Genome Institute"/>
            <person name="Kuo A."/>
            <person name="Kohler A."/>
            <person name="Nagy L.G."/>
            <person name="Floudas D."/>
            <person name="Copeland A."/>
            <person name="Barry K.W."/>
            <person name="Cichocki N."/>
            <person name="Veneault-Fourrey C."/>
            <person name="LaButti K."/>
            <person name="Lindquist E.A."/>
            <person name="Lipzen A."/>
            <person name="Lundell T."/>
            <person name="Morin E."/>
            <person name="Murat C."/>
            <person name="Sun H."/>
            <person name="Tunlid A."/>
            <person name="Henrissat B."/>
            <person name="Grigoriev I.V."/>
            <person name="Hibbett D.S."/>
            <person name="Martin F."/>
            <person name="Nordberg H.P."/>
            <person name="Cantor M.N."/>
            <person name="Hua S.X."/>
        </authorList>
    </citation>
    <scope>NUCLEOTIDE SEQUENCE [LARGE SCALE GENOMIC DNA]</scope>
    <source>
        <strain evidence="1 2">LaAM-08-1</strain>
    </source>
</reference>
<protein>
    <submittedName>
        <fullName evidence="1">Uncharacterized protein</fullName>
    </submittedName>
</protein>
<keyword evidence="2" id="KW-1185">Reference proteome</keyword>
<reference evidence="2" key="2">
    <citation type="submission" date="2015-01" db="EMBL/GenBank/DDBJ databases">
        <title>Evolutionary Origins and Diversification of the Mycorrhizal Mutualists.</title>
        <authorList>
            <consortium name="DOE Joint Genome Institute"/>
            <consortium name="Mycorrhizal Genomics Consortium"/>
            <person name="Kohler A."/>
            <person name="Kuo A."/>
            <person name="Nagy L.G."/>
            <person name="Floudas D."/>
            <person name="Copeland A."/>
            <person name="Barry K.W."/>
            <person name="Cichocki N."/>
            <person name="Veneault-Fourrey C."/>
            <person name="LaButti K."/>
            <person name="Lindquist E.A."/>
            <person name="Lipzen A."/>
            <person name="Lundell T."/>
            <person name="Morin E."/>
            <person name="Murat C."/>
            <person name="Riley R."/>
            <person name="Ohm R."/>
            <person name="Sun H."/>
            <person name="Tunlid A."/>
            <person name="Henrissat B."/>
            <person name="Grigoriev I.V."/>
            <person name="Hibbett D.S."/>
            <person name="Martin F."/>
        </authorList>
    </citation>
    <scope>NUCLEOTIDE SEQUENCE [LARGE SCALE GENOMIC DNA]</scope>
    <source>
        <strain evidence="2">LaAM-08-1</strain>
    </source>
</reference>
<sequence>MLTTFHAHLVTRNLSVFPQRQIISSNLAYKQCDFTQSNCETIPTGGHRSLMTPRERDERSRPIRRLLLSFVHFGDVTEGSARLQTKNMLQHDGLQSITSKL</sequence>
<evidence type="ECO:0000313" key="1">
    <source>
        <dbReference type="EMBL" id="KIJ94379.1"/>
    </source>
</evidence>
<organism evidence="1 2">
    <name type="scientific">Laccaria amethystina LaAM-08-1</name>
    <dbReference type="NCBI Taxonomy" id="1095629"/>
    <lineage>
        <taxon>Eukaryota</taxon>
        <taxon>Fungi</taxon>
        <taxon>Dikarya</taxon>
        <taxon>Basidiomycota</taxon>
        <taxon>Agaricomycotina</taxon>
        <taxon>Agaricomycetes</taxon>
        <taxon>Agaricomycetidae</taxon>
        <taxon>Agaricales</taxon>
        <taxon>Agaricineae</taxon>
        <taxon>Hydnangiaceae</taxon>
        <taxon>Laccaria</taxon>
    </lineage>
</organism>
<dbReference type="Proteomes" id="UP000054477">
    <property type="component" value="Unassembled WGS sequence"/>
</dbReference>
<accession>A0A0C9WJB0</accession>
<proteinExistence type="predicted"/>
<evidence type="ECO:0000313" key="2">
    <source>
        <dbReference type="Proteomes" id="UP000054477"/>
    </source>
</evidence>
<dbReference type="AlphaFoldDB" id="A0A0C9WJB0"/>
<gene>
    <name evidence="1" type="ORF">K443DRAFT_362330</name>
</gene>
<name>A0A0C9WJB0_9AGAR</name>
<dbReference type="HOGENOM" id="CLU_2292150_0_0_1"/>